<feature type="domain" description="N-acetyltransferase" evidence="3">
    <location>
        <begin position="19"/>
        <end position="182"/>
    </location>
</feature>
<name>A0A1M7XWZ1_9FIRM</name>
<evidence type="ECO:0000313" key="5">
    <source>
        <dbReference type="Proteomes" id="UP000184612"/>
    </source>
</evidence>
<dbReference type="STRING" id="1121345.SAMN02745217_00199"/>
<gene>
    <name evidence="4" type="ORF">SAMN02745217_00199</name>
</gene>
<proteinExistence type="predicted"/>
<accession>A0A1M7XWZ1</accession>
<dbReference type="Proteomes" id="UP000184612">
    <property type="component" value="Unassembled WGS sequence"/>
</dbReference>
<dbReference type="Gene3D" id="3.40.630.30">
    <property type="match status" value="1"/>
</dbReference>
<evidence type="ECO:0000256" key="1">
    <source>
        <dbReference type="ARBA" id="ARBA00022679"/>
    </source>
</evidence>
<keyword evidence="5" id="KW-1185">Reference proteome</keyword>
<sequence>MVYISYFATAPAMGIKMQLQIEKVISEEDIGQLAQLADKIWNEYYVQIISKEQVDYMVEKFQSVKAITEQMKNQGYEYYLLKPDGAAVGYIGMKIMEDNSLFLSKFYISKECRGMGYAREAMDFIAAFCKDRGLNKIWLTVNKHNNSIKIYEKLGYHIKQTQVADIGNGYVMDDYIMEKDII</sequence>
<dbReference type="InterPro" id="IPR000182">
    <property type="entry name" value="GNAT_dom"/>
</dbReference>
<dbReference type="InterPro" id="IPR051556">
    <property type="entry name" value="N-term/lysine_N-AcTrnsfr"/>
</dbReference>
<dbReference type="Pfam" id="PF00583">
    <property type="entry name" value="Acetyltransf_1"/>
    <property type="match status" value="1"/>
</dbReference>
<keyword evidence="2" id="KW-0012">Acyltransferase</keyword>
<evidence type="ECO:0000259" key="3">
    <source>
        <dbReference type="PROSITE" id="PS51186"/>
    </source>
</evidence>
<organism evidence="4 5">
    <name type="scientific">Anaerocolumna xylanovorans DSM 12503</name>
    <dbReference type="NCBI Taxonomy" id="1121345"/>
    <lineage>
        <taxon>Bacteria</taxon>
        <taxon>Bacillati</taxon>
        <taxon>Bacillota</taxon>
        <taxon>Clostridia</taxon>
        <taxon>Lachnospirales</taxon>
        <taxon>Lachnospiraceae</taxon>
        <taxon>Anaerocolumna</taxon>
    </lineage>
</organism>
<dbReference type="GO" id="GO:0016747">
    <property type="term" value="F:acyltransferase activity, transferring groups other than amino-acyl groups"/>
    <property type="evidence" value="ECO:0007669"/>
    <property type="project" value="InterPro"/>
</dbReference>
<reference evidence="4 5" key="1">
    <citation type="submission" date="2016-12" db="EMBL/GenBank/DDBJ databases">
        <authorList>
            <person name="Song W.-J."/>
            <person name="Kurnit D.M."/>
        </authorList>
    </citation>
    <scope>NUCLEOTIDE SEQUENCE [LARGE SCALE GENOMIC DNA]</scope>
    <source>
        <strain evidence="4 5">DSM 12503</strain>
    </source>
</reference>
<dbReference type="PROSITE" id="PS51186">
    <property type="entry name" value="GNAT"/>
    <property type="match status" value="1"/>
</dbReference>
<dbReference type="SUPFAM" id="SSF55729">
    <property type="entry name" value="Acyl-CoA N-acyltransferases (Nat)"/>
    <property type="match status" value="1"/>
</dbReference>
<dbReference type="EMBL" id="FRFD01000003">
    <property type="protein sequence ID" value="SHO43351.1"/>
    <property type="molecule type" value="Genomic_DNA"/>
</dbReference>
<dbReference type="PANTHER" id="PTHR42919">
    <property type="entry name" value="N-ALPHA-ACETYLTRANSFERASE"/>
    <property type="match status" value="1"/>
</dbReference>
<evidence type="ECO:0000256" key="2">
    <source>
        <dbReference type="ARBA" id="ARBA00023315"/>
    </source>
</evidence>
<dbReference type="InterPro" id="IPR016181">
    <property type="entry name" value="Acyl_CoA_acyltransferase"/>
</dbReference>
<dbReference type="PANTHER" id="PTHR42919:SF8">
    <property type="entry name" value="N-ALPHA-ACETYLTRANSFERASE 50"/>
    <property type="match status" value="1"/>
</dbReference>
<dbReference type="AlphaFoldDB" id="A0A1M7XWZ1"/>
<dbReference type="CDD" id="cd04301">
    <property type="entry name" value="NAT_SF"/>
    <property type="match status" value="1"/>
</dbReference>
<keyword evidence="1 4" id="KW-0808">Transferase</keyword>
<protein>
    <submittedName>
        <fullName evidence="4">Protein N-acetyltransferase, RimJ/RimL family</fullName>
    </submittedName>
</protein>
<evidence type="ECO:0000313" key="4">
    <source>
        <dbReference type="EMBL" id="SHO43351.1"/>
    </source>
</evidence>